<dbReference type="Proteomes" id="UP000001798">
    <property type="component" value="Chromosome 3"/>
</dbReference>
<dbReference type="EMBL" id="CP009807">
    <property type="protein sequence ID" value="ATZ47802.1"/>
    <property type="molecule type" value="Genomic_DNA"/>
</dbReference>
<dbReference type="GeneID" id="5440061"/>
<keyword evidence="1" id="KW-1133">Transmembrane helix</keyword>
<proteinExistence type="predicted"/>
<accession>A0A384JBF9</accession>
<dbReference type="VEuPathDB" id="FungiDB:Bcin03g01020"/>
<evidence type="ECO:0000313" key="2">
    <source>
        <dbReference type="EMBL" id="ATZ47802.1"/>
    </source>
</evidence>
<keyword evidence="1" id="KW-0472">Membrane</keyword>
<gene>
    <name evidence="2" type="ORF">BCIN_03g01020</name>
</gene>
<sequence>MLIMSPLMQYVLTFFLGSIIVSRFLFGDDTNNTTIGTFINIIIFAGLVFILQTDSENIWDSSDIVSAFTAIFTTIVIMYCKKIYLYNKAIEFQTMTARSLAAIDESGNPLFQDGPER</sequence>
<name>A0A384JBF9_BOTFB</name>
<feature type="transmembrane region" description="Helical" evidence="1">
    <location>
        <begin position="64"/>
        <end position="80"/>
    </location>
</feature>
<feature type="transmembrane region" description="Helical" evidence="1">
    <location>
        <begin position="6"/>
        <end position="26"/>
    </location>
</feature>
<reference evidence="2 3" key="2">
    <citation type="journal article" date="2012" name="Eukaryot. Cell">
        <title>Genome update of Botrytis cinerea strains B05.10 and T4.</title>
        <authorList>
            <person name="Staats M."/>
            <person name="van Kan J.A."/>
        </authorList>
    </citation>
    <scope>NUCLEOTIDE SEQUENCE [LARGE SCALE GENOMIC DNA]</scope>
    <source>
        <strain evidence="2 3">B05.10</strain>
    </source>
</reference>
<dbReference type="RefSeq" id="XP_001559434.2">
    <property type="nucleotide sequence ID" value="XM_001559384.2"/>
</dbReference>
<feature type="transmembrane region" description="Helical" evidence="1">
    <location>
        <begin position="33"/>
        <end position="52"/>
    </location>
</feature>
<evidence type="ECO:0000256" key="1">
    <source>
        <dbReference type="SAM" id="Phobius"/>
    </source>
</evidence>
<dbReference type="KEGG" id="bfu:BCIN_03g01020"/>
<evidence type="ECO:0000313" key="3">
    <source>
        <dbReference type="Proteomes" id="UP000001798"/>
    </source>
</evidence>
<keyword evidence="3" id="KW-1185">Reference proteome</keyword>
<reference evidence="2 3" key="3">
    <citation type="journal article" date="2017" name="Mol. Plant Pathol.">
        <title>A gapless genome sequence of the fungus Botrytis cinerea.</title>
        <authorList>
            <person name="Van Kan J.A."/>
            <person name="Stassen J.H."/>
            <person name="Mosbach A."/>
            <person name="Van Der Lee T.A."/>
            <person name="Faino L."/>
            <person name="Farmer A.D."/>
            <person name="Papasotiriou D.G."/>
            <person name="Zhou S."/>
            <person name="Seidl M.F."/>
            <person name="Cottam E."/>
            <person name="Edel D."/>
            <person name="Hahn M."/>
            <person name="Schwartz D.C."/>
            <person name="Dietrich R.A."/>
            <person name="Widdison S."/>
            <person name="Scalliet G."/>
        </authorList>
    </citation>
    <scope>NUCLEOTIDE SEQUENCE [LARGE SCALE GENOMIC DNA]</scope>
    <source>
        <strain evidence="2 3">B05.10</strain>
    </source>
</reference>
<protein>
    <submittedName>
        <fullName evidence="2">Uncharacterized protein</fullName>
    </submittedName>
</protein>
<reference evidence="2 3" key="1">
    <citation type="journal article" date="2011" name="PLoS Genet.">
        <title>Genomic analysis of the necrotrophic fungal pathogens Sclerotinia sclerotiorum and Botrytis cinerea.</title>
        <authorList>
            <person name="Amselem J."/>
            <person name="Cuomo C.A."/>
            <person name="van Kan J.A."/>
            <person name="Viaud M."/>
            <person name="Benito E.P."/>
            <person name="Couloux A."/>
            <person name="Coutinho P.M."/>
            <person name="de Vries R.P."/>
            <person name="Dyer P.S."/>
            <person name="Fillinger S."/>
            <person name="Fournier E."/>
            <person name="Gout L."/>
            <person name="Hahn M."/>
            <person name="Kohn L."/>
            <person name="Lapalu N."/>
            <person name="Plummer K.M."/>
            <person name="Pradier J.M."/>
            <person name="Quevillon E."/>
            <person name="Sharon A."/>
            <person name="Simon A."/>
            <person name="ten Have A."/>
            <person name="Tudzynski B."/>
            <person name="Tudzynski P."/>
            <person name="Wincker P."/>
            <person name="Andrew M."/>
            <person name="Anthouard V."/>
            <person name="Beever R.E."/>
            <person name="Beffa R."/>
            <person name="Benoit I."/>
            <person name="Bouzid O."/>
            <person name="Brault B."/>
            <person name="Chen Z."/>
            <person name="Choquer M."/>
            <person name="Collemare J."/>
            <person name="Cotton P."/>
            <person name="Danchin E.G."/>
            <person name="Da Silva C."/>
            <person name="Gautier A."/>
            <person name="Giraud C."/>
            <person name="Giraud T."/>
            <person name="Gonzalez C."/>
            <person name="Grossetete S."/>
            <person name="Guldener U."/>
            <person name="Henrissat B."/>
            <person name="Howlett B.J."/>
            <person name="Kodira C."/>
            <person name="Kretschmer M."/>
            <person name="Lappartient A."/>
            <person name="Leroch M."/>
            <person name="Levis C."/>
            <person name="Mauceli E."/>
            <person name="Neuveglise C."/>
            <person name="Oeser B."/>
            <person name="Pearson M."/>
            <person name="Poulain J."/>
            <person name="Poussereau N."/>
            <person name="Quesneville H."/>
            <person name="Rascle C."/>
            <person name="Schumacher J."/>
            <person name="Segurens B."/>
            <person name="Sexton A."/>
            <person name="Silva E."/>
            <person name="Sirven C."/>
            <person name="Soanes D.M."/>
            <person name="Talbot N.J."/>
            <person name="Templeton M."/>
            <person name="Yandava C."/>
            <person name="Yarden O."/>
            <person name="Zeng Q."/>
            <person name="Rollins J.A."/>
            <person name="Lebrun M.H."/>
            <person name="Dickman M."/>
        </authorList>
    </citation>
    <scope>NUCLEOTIDE SEQUENCE [LARGE SCALE GENOMIC DNA]</scope>
    <source>
        <strain evidence="2 3">B05.10</strain>
    </source>
</reference>
<dbReference type="AlphaFoldDB" id="A0A384JBF9"/>
<organism evidence="2 3">
    <name type="scientific">Botryotinia fuckeliana (strain B05.10)</name>
    <name type="common">Noble rot fungus</name>
    <name type="synonym">Botrytis cinerea</name>
    <dbReference type="NCBI Taxonomy" id="332648"/>
    <lineage>
        <taxon>Eukaryota</taxon>
        <taxon>Fungi</taxon>
        <taxon>Dikarya</taxon>
        <taxon>Ascomycota</taxon>
        <taxon>Pezizomycotina</taxon>
        <taxon>Leotiomycetes</taxon>
        <taxon>Helotiales</taxon>
        <taxon>Sclerotiniaceae</taxon>
        <taxon>Botrytis</taxon>
    </lineage>
</organism>
<keyword evidence="1" id="KW-0812">Transmembrane</keyword>